<dbReference type="Pfam" id="PF00782">
    <property type="entry name" value="DSPc"/>
    <property type="match status" value="1"/>
</dbReference>
<dbReference type="InterPro" id="IPR001611">
    <property type="entry name" value="Leu-rich_rpt"/>
</dbReference>
<evidence type="ECO:0000256" key="6">
    <source>
        <dbReference type="ARBA" id="ARBA00047761"/>
    </source>
</evidence>
<dbReference type="GO" id="GO:0043409">
    <property type="term" value="P:negative regulation of MAPK cascade"/>
    <property type="evidence" value="ECO:0007669"/>
    <property type="project" value="TreeGrafter"/>
</dbReference>
<dbReference type="RefSeq" id="XP_001737435.1">
    <property type="nucleotide sequence ID" value="XM_001737383.1"/>
</dbReference>
<keyword evidence="4 10" id="KW-0378">Hydrolase</keyword>
<evidence type="ECO:0000256" key="4">
    <source>
        <dbReference type="ARBA" id="ARBA00022801"/>
    </source>
</evidence>
<reference evidence="11" key="1">
    <citation type="submission" date="2007-12" db="EMBL/GenBank/DDBJ databases">
        <title>Annotation of Entamoeba dispar SAW760.</title>
        <authorList>
            <person name="Lorenzi H."/>
            <person name="Inman J."/>
            <person name="Schobel S."/>
            <person name="Amedeo P."/>
            <person name="Caler E."/>
        </authorList>
    </citation>
    <scope>NUCLEOTIDE SEQUENCE [LARGE SCALE GENOMIC DNA]</scope>
    <source>
        <strain evidence="11">ATCC PRA-260 / SAW760</strain>
    </source>
</reference>
<dbReference type="SUPFAM" id="SSF52058">
    <property type="entry name" value="L domain-like"/>
    <property type="match status" value="1"/>
</dbReference>
<dbReference type="OMA" id="SFFNYKV"/>
<dbReference type="EC" id="3.1.3.16" evidence="10"/>
<evidence type="ECO:0000256" key="2">
    <source>
        <dbReference type="ARBA" id="ARBA00022614"/>
    </source>
</evidence>
<dbReference type="GO" id="GO:0017017">
    <property type="term" value="F:MAP kinase tyrosine/serine/threonine phosphatase activity"/>
    <property type="evidence" value="ECO:0007669"/>
    <property type="project" value="TreeGrafter"/>
</dbReference>
<keyword evidence="2" id="KW-0433">Leucine-rich repeat</keyword>
<feature type="domain" description="Tyrosine specific protein phosphatases" evidence="9">
    <location>
        <begin position="338"/>
        <end position="395"/>
    </location>
</feature>
<sequence>MNQTKLIINKESTKGTSIELESINILKIQLGNNENDLQVKDITFLDLSSQHLKTLPKYLNSLNLIKLDLSDNQIEGDIHLSLLSSLQTLKINSNYINSVRLPSSLENINISQNKISSFEYENNNLRRLTCDSINKITVSSPNLIELSCSTTNLIIKQQHLTKLIIMNSLHCEQFNFYQFKYLSSLTLSCCELYSVPQCIEKMNLICLDISCNLISLFPKNLPITLTSLNLNYNQISSIPIQYIGQLKELFITGNLITLSTIELLSNSLYIPYFKPEKLIEIEDGIYVGNKHHSQNKSILDKFNIKSIITVAEILPSYPSFFNYKVIKVPDLPTTNLYIHFNECYNFIESNKNKGSILIHCVAGRSRSGTIAISYFMKKKHLSLDKTMTFVRNKNPKIEPNSGFMEQLRRYEIEINLNKQTNKMLLSSSKHNQKCCIN</sequence>
<dbReference type="GO" id="GO:0004722">
    <property type="term" value="F:protein serine/threonine phosphatase activity"/>
    <property type="evidence" value="ECO:0007669"/>
    <property type="project" value="UniProtKB-EC"/>
</dbReference>
<evidence type="ECO:0000313" key="10">
    <source>
        <dbReference type="EMBL" id="EDR26277.1"/>
    </source>
</evidence>
<evidence type="ECO:0000313" key="11">
    <source>
        <dbReference type="Proteomes" id="UP000008076"/>
    </source>
</evidence>
<accession>B0EGR5</accession>
<dbReference type="InterPro" id="IPR000387">
    <property type="entry name" value="Tyr_Pase_dom"/>
</dbReference>
<dbReference type="InterPro" id="IPR020422">
    <property type="entry name" value="TYR_PHOSPHATASE_DUAL_dom"/>
</dbReference>
<gene>
    <name evidence="10" type="ORF">EDI_231530</name>
</gene>
<evidence type="ECO:0000256" key="5">
    <source>
        <dbReference type="ARBA" id="ARBA00022912"/>
    </source>
</evidence>
<dbReference type="PROSITE" id="PS50056">
    <property type="entry name" value="TYR_PHOSPHATASE_2"/>
    <property type="match status" value="1"/>
</dbReference>
<evidence type="ECO:0000256" key="3">
    <source>
        <dbReference type="ARBA" id="ARBA00022737"/>
    </source>
</evidence>
<feature type="domain" description="Tyrosine-protein phosphatase" evidence="8">
    <location>
        <begin position="277"/>
        <end position="416"/>
    </location>
</feature>
<dbReference type="GeneID" id="5882477"/>
<organism evidence="11">
    <name type="scientific">Entamoeba dispar (strain ATCC PRA-260 / SAW760)</name>
    <dbReference type="NCBI Taxonomy" id="370354"/>
    <lineage>
        <taxon>Eukaryota</taxon>
        <taxon>Amoebozoa</taxon>
        <taxon>Evosea</taxon>
        <taxon>Archamoebae</taxon>
        <taxon>Mastigamoebida</taxon>
        <taxon>Entamoebidae</taxon>
        <taxon>Entamoeba</taxon>
    </lineage>
</organism>
<dbReference type="KEGG" id="edi:EDI_231530"/>
<evidence type="ECO:0000256" key="1">
    <source>
        <dbReference type="ARBA" id="ARBA00008601"/>
    </source>
</evidence>
<comment type="similarity">
    <text evidence="1">Belongs to the protein-tyrosine phosphatase family. Non-receptor class dual specificity subfamily.</text>
</comment>
<dbReference type="InterPro" id="IPR016130">
    <property type="entry name" value="Tyr_Pase_AS"/>
</dbReference>
<evidence type="ECO:0000259" key="8">
    <source>
        <dbReference type="PROSITE" id="PS50054"/>
    </source>
</evidence>
<dbReference type="CDD" id="cd14498">
    <property type="entry name" value="DSP"/>
    <property type="match status" value="1"/>
</dbReference>
<evidence type="ECO:0000256" key="7">
    <source>
        <dbReference type="ARBA" id="ARBA00048336"/>
    </source>
</evidence>
<dbReference type="FunFam" id="3.90.190.10:FF:000133">
    <property type="entry name" value="Leucine rich repeat and phosphatase domain containing protein"/>
    <property type="match status" value="1"/>
</dbReference>
<dbReference type="PANTHER" id="PTHR10159:SF519">
    <property type="entry name" value="DUAL SPECIFICITY PROTEIN PHOSPHATASE MPK3"/>
    <property type="match status" value="1"/>
</dbReference>
<dbReference type="GO" id="GO:0033550">
    <property type="term" value="F:MAP kinase tyrosine phosphatase activity"/>
    <property type="evidence" value="ECO:0007669"/>
    <property type="project" value="TreeGrafter"/>
</dbReference>
<comment type="catalytic activity">
    <reaction evidence="7">
        <text>O-phospho-L-threonyl-[protein] + H2O = L-threonyl-[protein] + phosphate</text>
        <dbReference type="Rhea" id="RHEA:47004"/>
        <dbReference type="Rhea" id="RHEA-COMP:11060"/>
        <dbReference type="Rhea" id="RHEA-COMP:11605"/>
        <dbReference type="ChEBI" id="CHEBI:15377"/>
        <dbReference type="ChEBI" id="CHEBI:30013"/>
        <dbReference type="ChEBI" id="CHEBI:43474"/>
        <dbReference type="ChEBI" id="CHEBI:61977"/>
        <dbReference type="EC" id="3.1.3.16"/>
    </reaction>
</comment>
<dbReference type="Gene3D" id="3.90.190.10">
    <property type="entry name" value="Protein tyrosine phosphatase superfamily"/>
    <property type="match status" value="1"/>
</dbReference>
<dbReference type="Proteomes" id="UP000008076">
    <property type="component" value="Unassembled WGS sequence"/>
</dbReference>
<protein>
    <submittedName>
        <fullName evidence="10">Dual specificity protein phosphatase, putative</fullName>
        <ecNumber evidence="10">3.1.3.16</ecNumber>
    </submittedName>
</protein>
<dbReference type="GO" id="GO:0005737">
    <property type="term" value="C:cytoplasm"/>
    <property type="evidence" value="ECO:0007669"/>
    <property type="project" value="TreeGrafter"/>
</dbReference>
<dbReference type="eggNOG" id="KOG0619">
    <property type="taxonomic scope" value="Eukaryota"/>
</dbReference>
<dbReference type="InterPro" id="IPR029021">
    <property type="entry name" value="Prot-tyrosine_phosphatase-like"/>
</dbReference>
<dbReference type="PANTHER" id="PTHR10159">
    <property type="entry name" value="DUAL SPECIFICITY PROTEIN PHOSPHATASE"/>
    <property type="match status" value="1"/>
</dbReference>
<dbReference type="OrthoDB" id="28371at2759"/>
<evidence type="ECO:0000259" key="9">
    <source>
        <dbReference type="PROSITE" id="PS50056"/>
    </source>
</evidence>
<dbReference type="EMBL" id="DS549242">
    <property type="protein sequence ID" value="EDR26277.1"/>
    <property type="molecule type" value="Genomic_DNA"/>
</dbReference>
<proteinExistence type="inferred from homology"/>
<keyword evidence="3" id="KW-0677">Repeat</keyword>
<dbReference type="Gene3D" id="3.80.10.10">
    <property type="entry name" value="Ribonuclease Inhibitor"/>
    <property type="match status" value="1"/>
</dbReference>
<dbReference type="InterPro" id="IPR032675">
    <property type="entry name" value="LRR_dom_sf"/>
</dbReference>
<dbReference type="InterPro" id="IPR000340">
    <property type="entry name" value="Dual-sp_phosphatase_cat-dom"/>
</dbReference>
<dbReference type="SUPFAM" id="SSF52799">
    <property type="entry name" value="(Phosphotyrosine protein) phosphatases II"/>
    <property type="match status" value="1"/>
</dbReference>
<dbReference type="PROSITE" id="PS51450">
    <property type="entry name" value="LRR"/>
    <property type="match status" value="1"/>
</dbReference>
<dbReference type="PROSITE" id="PS00383">
    <property type="entry name" value="TYR_PHOSPHATASE_1"/>
    <property type="match status" value="1"/>
</dbReference>
<dbReference type="PROSITE" id="PS50054">
    <property type="entry name" value="TYR_PHOSPHATASE_DUAL"/>
    <property type="match status" value="1"/>
</dbReference>
<name>B0EGR5_ENTDS</name>
<dbReference type="VEuPathDB" id="AmoebaDB:EDI_231530"/>
<dbReference type="AlphaFoldDB" id="B0EGR5"/>
<dbReference type="eggNOG" id="KOG1716">
    <property type="taxonomic scope" value="Eukaryota"/>
</dbReference>
<comment type="catalytic activity">
    <reaction evidence="6">
        <text>O-phospho-L-seryl-[protein] + H2O = L-seryl-[protein] + phosphate</text>
        <dbReference type="Rhea" id="RHEA:20629"/>
        <dbReference type="Rhea" id="RHEA-COMP:9863"/>
        <dbReference type="Rhea" id="RHEA-COMP:11604"/>
        <dbReference type="ChEBI" id="CHEBI:15377"/>
        <dbReference type="ChEBI" id="CHEBI:29999"/>
        <dbReference type="ChEBI" id="CHEBI:43474"/>
        <dbReference type="ChEBI" id="CHEBI:83421"/>
        <dbReference type="EC" id="3.1.3.16"/>
    </reaction>
</comment>
<dbReference type="GO" id="GO:0008330">
    <property type="term" value="F:protein tyrosine/threonine phosphatase activity"/>
    <property type="evidence" value="ECO:0007669"/>
    <property type="project" value="TreeGrafter"/>
</dbReference>
<keyword evidence="11" id="KW-1185">Reference proteome</keyword>
<dbReference type="SMR" id="B0EGR5"/>
<dbReference type="SMART" id="SM00195">
    <property type="entry name" value="DSPc"/>
    <property type="match status" value="1"/>
</dbReference>
<keyword evidence="5" id="KW-0904">Protein phosphatase</keyword>